<evidence type="ECO:0000256" key="3">
    <source>
        <dbReference type="ARBA" id="ARBA00022692"/>
    </source>
</evidence>
<accession>A0ABV9L2V5</accession>
<evidence type="ECO:0000256" key="2">
    <source>
        <dbReference type="ARBA" id="ARBA00022475"/>
    </source>
</evidence>
<keyword evidence="9" id="KW-1185">Reference proteome</keyword>
<feature type="transmembrane region" description="Helical" evidence="6">
    <location>
        <begin position="319"/>
        <end position="344"/>
    </location>
</feature>
<reference evidence="9" key="1">
    <citation type="journal article" date="2019" name="Int. J. Syst. Evol. Microbiol.">
        <title>The Global Catalogue of Microorganisms (GCM) 10K type strain sequencing project: providing services to taxonomists for standard genome sequencing and annotation.</title>
        <authorList>
            <consortium name="The Broad Institute Genomics Platform"/>
            <consortium name="The Broad Institute Genome Sequencing Center for Infectious Disease"/>
            <person name="Wu L."/>
            <person name="Ma J."/>
        </authorList>
    </citation>
    <scope>NUCLEOTIDE SEQUENCE [LARGE SCALE GENOMIC DNA]</scope>
    <source>
        <strain evidence="9">CCUG 66188</strain>
    </source>
</reference>
<gene>
    <name evidence="8" type="ORF">ACFO6W_23675</name>
</gene>
<feature type="domain" description="ABC3 transporter permease C-terminal" evidence="7">
    <location>
        <begin position="675"/>
        <end position="788"/>
    </location>
</feature>
<feature type="transmembrane region" description="Helical" evidence="6">
    <location>
        <begin position="20"/>
        <end position="39"/>
    </location>
</feature>
<feature type="transmembrane region" description="Helical" evidence="6">
    <location>
        <begin position="356"/>
        <end position="377"/>
    </location>
</feature>
<organism evidence="8 9">
    <name type="scientific">Dysgonomonas termitidis</name>
    <dbReference type="NCBI Taxonomy" id="1516126"/>
    <lineage>
        <taxon>Bacteria</taxon>
        <taxon>Pseudomonadati</taxon>
        <taxon>Bacteroidota</taxon>
        <taxon>Bacteroidia</taxon>
        <taxon>Bacteroidales</taxon>
        <taxon>Dysgonomonadaceae</taxon>
        <taxon>Dysgonomonas</taxon>
    </lineage>
</organism>
<proteinExistence type="predicted"/>
<dbReference type="RefSeq" id="WP_380001160.1">
    <property type="nucleotide sequence ID" value="NZ_JBHSGN010000156.1"/>
</dbReference>
<dbReference type="PANTHER" id="PTHR30572:SF18">
    <property type="entry name" value="ABC-TYPE MACROLIDE FAMILY EXPORT SYSTEM PERMEASE COMPONENT 2"/>
    <property type="match status" value="1"/>
</dbReference>
<feature type="transmembrane region" description="Helical" evidence="6">
    <location>
        <begin position="403"/>
        <end position="422"/>
    </location>
</feature>
<comment type="caution">
    <text evidence="8">The sequence shown here is derived from an EMBL/GenBank/DDBJ whole genome shotgun (WGS) entry which is preliminary data.</text>
</comment>
<evidence type="ECO:0000256" key="4">
    <source>
        <dbReference type="ARBA" id="ARBA00022989"/>
    </source>
</evidence>
<comment type="subcellular location">
    <subcellularLocation>
        <location evidence="1">Cell membrane</location>
        <topology evidence="1">Multi-pass membrane protein</topology>
    </subcellularLocation>
</comment>
<name>A0ABV9L2V5_9BACT</name>
<feature type="transmembrane region" description="Helical" evidence="6">
    <location>
        <begin position="717"/>
        <end position="743"/>
    </location>
</feature>
<dbReference type="InterPro" id="IPR003838">
    <property type="entry name" value="ABC3_permease_C"/>
</dbReference>
<dbReference type="PANTHER" id="PTHR30572">
    <property type="entry name" value="MEMBRANE COMPONENT OF TRANSPORTER-RELATED"/>
    <property type="match status" value="1"/>
</dbReference>
<dbReference type="Proteomes" id="UP001596023">
    <property type="component" value="Unassembled WGS sequence"/>
</dbReference>
<evidence type="ECO:0000256" key="1">
    <source>
        <dbReference type="ARBA" id="ARBA00004651"/>
    </source>
</evidence>
<keyword evidence="5 6" id="KW-0472">Membrane</keyword>
<dbReference type="EMBL" id="JBHSGN010000156">
    <property type="protein sequence ID" value="MFC4676685.1"/>
    <property type="molecule type" value="Genomic_DNA"/>
</dbReference>
<feature type="transmembrane region" description="Helical" evidence="6">
    <location>
        <begin position="266"/>
        <end position="288"/>
    </location>
</feature>
<evidence type="ECO:0000256" key="6">
    <source>
        <dbReference type="SAM" id="Phobius"/>
    </source>
</evidence>
<feature type="transmembrane region" description="Helical" evidence="6">
    <location>
        <begin position="755"/>
        <end position="776"/>
    </location>
</feature>
<dbReference type="Pfam" id="PF02687">
    <property type="entry name" value="FtsX"/>
    <property type="match status" value="1"/>
</dbReference>
<feature type="transmembrane region" description="Helical" evidence="6">
    <location>
        <begin position="672"/>
        <end position="696"/>
    </location>
</feature>
<evidence type="ECO:0000259" key="7">
    <source>
        <dbReference type="Pfam" id="PF02687"/>
    </source>
</evidence>
<evidence type="ECO:0000313" key="8">
    <source>
        <dbReference type="EMBL" id="MFC4676685.1"/>
    </source>
</evidence>
<keyword evidence="3 6" id="KW-0812">Transmembrane</keyword>
<keyword evidence="4 6" id="KW-1133">Transmembrane helix</keyword>
<protein>
    <submittedName>
        <fullName evidence="8">FtsX-like permease family protein</fullName>
    </submittedName>
</protein>
<dbReference type="InterPro" id="IPR050250">
    <property type="entry name" value="Macrolide_Exporter_MacB"/>
</dbReference>
<keyword evidence="2" id="KW-1003">Cell membrane</keyword>
<evidence type="ECO:0000256" key="5">
    <source>
        <dbReference type="ARBA" id="ARBA00023136"/>
    </source>
</evidence>
<sequence length="795" mass="90816">MYHIPFILRRFLKSKSLRIINLLGLTLIFACILVSYTYIKRELSYDKFYSNAHRIARMTLSYDNNTADGRIYGISAKQIWQNIPEIEDEFKLELVNTAILNHNGNKQVLNNLFFASENLLNILDIPLIEGNSKEAFSSPESVIISECLAHQLFGRTDVIGEKIELSSRRIESTVRFISGVFKNMPENTHFHSDIIIHKDDFDNSFYYTYLLLKDGYDLTDIQSRLTANFKSQNPDNENAVISLMPMTDIHLHSHLLREMETNGNIYYVYLIAGVNLLLLIIVLFNLWLNSSVIFSYNKRYYQLLRMNGASSSAVIKDEIWVSLLLGVISILAGKLLSVFIGSYFSISFSALSLSETIIIALLFILFTIFVSLLPILINMSATIFLNEQTDLQQSRFSISNVKYMLIVQYSIVLFIIIVGIGINNQMALIRNTQVAGNNDSILVFEEQPYEVIKNYTAFRDELLKHSEIESVTAAMQLPGIAVRDMIAITTQGKEPVYIPVLVVGEDFMQTLDIKPAAGTLFPPLRLSYAEEENLQQRKMYEEGFKSSHKDNIIVNRKALGQLGFSSFEEAIGKEVGIVHNSLDYFPTGIICGVVEDFTYTNVYEDAIPMVILQRNMFMNCFIIRIAPGRNEQALSTLNSVWATLNPDYPINYKFLSDSYKSLYENELNAEKVVLFFSILSFIITILGLIIFMAFMIKNRMKEISIRKVNGATNSEIVFMLNLGLLRWIFLSFIIAMPVAWYVMDKWLENFAYKTTIYWWMFVLAGVSVFLVSFLAISWQSLRAARINPAKSLKGD</sequence>
<evidence type="ECO:0000313" key="9">
    <source>
        <dbReference type="Proteomes" id="UP001596023"/>
    </source>
</evidence>